<feature type="domain" description="BPL/LPL catalytic" evidence="1">
    <location>
        <begin position="36"/>
        <end position="225"/>
    </location>
</feature>
<dbReference type="InterPro" id="IPR045864">
    <property type="entry name" value="aa-tRNA-synth_II/BPL/LPL"/>
</dbReference>
<proteinExistence type="predicted"/>
<dbReference type="PANTHER" id="PTHR43679:SF2">
    <property type="entry name" value="OCTANOYL-[GCVH]:PROTEIN N-OCTANOYLTRANSFERASE"/>
    <property type="match status" value="1"/>
</dbReference>
<gene>
    <name evidence="2" type="ordered locus">Cyan7425_4737</name>
</gene>
<dbReference type="KEGG" id="cyn:Cyan7425_4737"/>
<dbReference type="eggNOG" id="COG0095">
    <property type="taxonomic scope" value="Bacteria"/>
</dbReference>
<dbReference type="InterPro" id="IPR050664">
    <property type="entry name" value="Octanoyltrans_LipM/LipL"/>
</dbReference>
<dbReference type="GO" id="GO:0016874">
    <property type="term" value="F:ligase activity"/>
    <property type="evidence" value="ECO:0007669"/>
    <property type="project" value="UniProtKB-KW"/>
</dbReference>
<dbReference type="OrthoDB" id="9774653at2"/>
<dbReference type="PANTHER" id="PTHR43679">
    <property type="entry name" value="OCTANOYLTRANSFERASE LIPM-RELATED"/>
    <property type="match status" value="1"/>
</dbReference>
<dbReference type="AlphaFoldDB" id="B8HLH7"/>
<dbReference type="Gene3D" id="3.30.930.10">
    <property type="entry name" value="Bira Bifunctional Protein, Domain 2"/>
    <property type="match status" value="1"/>
</dbReference>
<dbReference type="HOGENOM" id="CLU_022986_5_3_3"/>
<dbReference type="Pfam" id="PF21948">
    <property type="entry name" value="LplA-B_cat"/>
    <property type="match status" value="1"/>
</dbReference>
<reference evidence="2" key="1">
    <citation type="submission" date="2009-01" db="EMBL/GenBank/DDBJ databases">
        <title>Complete sequence of chromosome Cyanothece sp. PCC 7425.</title>
        <authorList>
            <consortium name="US DOE Joint Genome Institute"/>
            <person name="Lucas S."/>
            <person name="Copeland A."/>
            <person name="Lapidus A."/>
            <person name="Glavina del Rio T."/>
            <person name="Dalin E."/>
            <person name="Tice H."/>
            <person name="Bruce D."/>
            <person name="Goodwin L."/>
            <person name="Pitluck S."/>
            <person name="Sims D."/>
            <person name="Meineke L."/>
            <person name="Brettin T."/>
            <person name="Detter J.C."/>
            <person name="Han C."/>
            <person name="Larimer F."/>
            <person name="Land M."/>
            <person name="Hauser L."/>
            <person name="Kyrpides N."/>
            <person name="Ovchinnikova G."/>
            <person name="Liberton M."/>
            <person name="Stoeckel J."/>
            <person name="Banerjee A."/>
            <person name="Singh A."/>
            <person name="Page L."/>
            <person name="Sato H."/>
            <person name="Zhao L."/>
            <person name="Sherman L."/>
            <person name="Pakrasi H."/>
            <person name="Richardson P."/>
        </authorList>
    </citation>
    <scope>NUCLEOTIDE SEQUENCE</scope>
    <source>
        <strain evidence="2">PCC 7425</strain>
    </source>
</reference>
<dbReference type="CDD" id="cd16443">
    <property type="entry name" value="LplA"/>
    <property type="match status" value="1"/>
</dbReference>
<evidence type="ECO:0000313" key="2">
    <source>
        <dbReference type="EMBL" id="ACL47042.1"/>
    </source>
</evidence>
<organism evidence="2">
    <name type="scientific">Cyanothece sp. (strain PCC 7425 / ATCC 29141)</name>
    <dbReference type="NCBI Taxonomy" id="395961"/>
    <lineage>
        <taxon>Bacteria</taxon>
        <taxon>Bacillati</taxon>
        <taxon>Cyanobacteriota</taxon>
        <taxon>Cyanophyceae</taxon>
        <taxon>Gomontiellales</taxon>
        <taxon>Cyanothecaceae</taxon>
        <taxon>Cyanothece</taxon>
    </lineage>
</organism>
<protein>
    <submittedName>
        <fullName evidence="2">Biotin/lipoate A/B protein ligase</fullName>
    </submittedName>
</protein>
<keyword evidence="2" id="KW-0436">Ligase</keyword>
<dbReference type="InterPro" id="IPR004143">
    <property type="entry name" value="BPL_LPL_catalytic"/>
</dbReference>
<evidence type="ECO:0000259" key="1">
    <source>
        <dbReference type="PROSITE" id="PS51733"/>
    </source>
</evidence>
<dbReference type="PROSITE" id="PS51733">
    <property type="entry name" value="BPL_LPL_CATALYTIC"/>
    <property type="match status" value="1"/>
</dbReference>
<dbReference type="SUPFAM" id="SSF55681">
    <property type="entry name" value="Class II aaRS and biotin synthetases"/>
    <property type="match status" value="1"/>
</dbReference>
<dbReference type="EMBL" id="CP001344">
    <property type="protein sequence ID" value="ACL47042.1"/>
    <property type="molecule type" value="Genomic_DNA"/>
</dbReference>
<dbReference type="STRING" id="395961.Cyan7425_4737"/>
<name>B8HLH7_CYAP4</name>
<accession>B8HLH7</accession>
<sequence>MNSAPGHRWRLIPPLAASGAMQMAIDQWLLNQYQRGEHPATLRFYTWSPAAISLGYHQRSYPVHWHDLNWQGQPLELVRRPSGGRAVLHQGDLTYAIVMAGLGGQRLQTYHHICEFLRRGWQFLGYPLDYGQPGRTYQHHPGCFSSATVADLVTSTGYKLIGSAQVWQRGTVLQHGSMRLNPDAYLFRQVFGPLDQPLPDQALPPAVTVIQTLLTAACEWFQIELVPQPLSEQEWQTIQAQLQHLSSSSINLRSQQLAALLLKLVFRN</sequence>